<organism evidence="2 3">
    <name type="scientific">Fusarium anthophilum</name>
    <dbReference type="NCBI Taxonomy" id="48485"/>
    <lineage>
        <taxon>Eukaryota</taxon>
        <taxon>Fungi</taxon>
        <taxon>Dikarya</taxon>
        <taxon>Ascomycota</taxon>
        <taxon>Pezizomycotina</taxon>
        <taxon>Sordariomycetes</taxon>
        <taxon>Hypocreomycetidae</taxon>
        <taxon>Hypocreales</taxon>
        <taxon>Nectriaceae</taxon>
        <taxon>Fusarium</taxon>
        <taxon>Fusarium fujikuroi species complex</taxon>
    </lineage>
</organism>
<protein>
    <submittedName>
        <fullName evidence="2">Uncharacterized protein</fullName>
    </submittedName>
</protein>
<evidence type="ECO:0000313" key="3">
    <source>
        <dbReference type="Proteomes" id="UP000573603"/>
    </source>
</evidence>
<reference evidence="2 3" key="1">
    <citation type="journal article" date="2020" name="BMC Genomics">
        <title>Correction to: Identification and distribution of gene clusters required for synthesis of sphingolipid metabolism inhibitors in diverse species of the filamentous fungus Fusarium.</title>
        <authorList>
            <person name="Kim H.S."/>
            <person name="Lohmar J.M."/>
            <person name="Busman M."/>
            <person name="Brown D.W."/>
            <person name="Naumann T.A."/>
            <person name="Divon H.H."/>
            <person name="Lysoe E."/>
            <person name="Uhlig S."/>
            <person name="Proctor R.H."/>
        </authorList>
    </citation>
    <scope>NUCLEOTIDE SEQUENCE [LARGE SCALE GENOMIC DNA]</scope>
    <source>
        <strain evidence="2 3">NRRL 25214</strain>
    </source>
</reference>
<keyword evidence="3" id="KW-1185">Reference proteome</keyword>
<gene>
    <name evidence="2" type="ORF">FANTH_3827</name>
</gene>
<evidence type="ECO:0000313" key="2">
    <source>
        <dbReference type="EMBL" id="KAF5251066.1"/>
    </source>
</evidence>
<evidence type="ECO:0000256" key="1">
    <source>
        <dbReference type="SAM" id="MobiDB-lite"/>
    </source>
</evidence>
<accession>A0A8H4ZQP8</accession>
<proteinExistence type="predicted"/>
<dbReference type="Proteomes" id="UP000573603">
    <property type="component" value="Unassembled WGS sequence"/>
</dbReference>
<comment type="caution">
    <text evidence="2">The sequence shown here is derived from an EMBL/GenBank/DDBJ whole genome shotgun (WGS) entry which is preliminary data.</text>
</comment>
<name>A0A8H4ZQP8_9HYPO</name>
<sequence length="206" mass="23239">MDSTNATNVEQTTAKHYLDSLAFINVLHGYRVCYPIFWDVSRDSFTDEEKIQGLQKALDKLKGFDYELESSNGWSVDQKLWGVGLAIVVIEDILSSPDFPDAFSLAEEDAESWVEQGRFLKPGMKVAPYMSVMQDPLLQREALGSYFHFFQFNMPRIPEHLQESTCTSERSALAEGPEEKEAELKKGPDGEAVDEVASCICKIKLE</sequence>
<feature type="compositionally biased region" description="Basic and acidic residues" evidence="1">
    <location>
        <begin position="177"/>
        <end position="189"/>
    </location>
</feature>
<dbReference type="EMBL" id="JABEVY010000077">
    <property type="protein sequence ID" value="KAF5251066.1"/>
    <property type="molecule type" value="Genomic_DNA"/>
</dbReference>
<dbReference type="AlphaFoldDB" id="A0A8H4ZQP8"/>
<feature type="region of interest" description="Disordered" evidence="1">
    <location>
        <begin position="169"/>
        <end position="192"/>
    </location>
</feature>